<dbReference type="OrthoDB" id="78700at2759"/>
<organism evidence="2">
    <name type="scientific">Aphanomyces invadans</name>
    <dbReference type="NCBI Taxonomy" id="157072"/>
    <lineage>
        <taxon>Eukaryota</taxon>
        <taxon>Sar</taxon>
        <taxon>Stramenopiles</taxon>
        <taxon>Oomycota</taxon>
        <taxon>Saprolegniomycetes</taxon>
        <taxon>Saprolegniales</taxon>
        <taxon>Verrucalvaceae</taxon>
        <taxon>Aphanomyces</taxon>
    </lineage>
</organism>
<dbReference type="EMBL" id="KI914177">
    <property type="protein sequence ID" value="ETV89940.1"/>
    <property type="molecule type" value="Genomic_DNA"/>
</dbReference>
<feature type="coiled-coil region" evidence="1">
    <location>
        <begin position="100"/>
        <end position="131"/>
    </location>
</feature>
<keyword evidence="1" id="KW-0175">Coiled coil</keyword>
<evidence type="ECO:0008006" key="3">
    <source>
        <dbReference type="Google" id="ProtNLM"/>
    </source>
</evidence>
<sequence length="706" mass="78374">MEDEALSTPLSPRTGPALVLTRTRSQEAVYASAAPPFAQYPPDMAVQQLRHQVGQAVDAQASRIDTVQQAVGGQGQHTYGQLMSLHQQQQMQDNAHMELNQRLMAELALQRDQQNQLMAQLEAQHRTTENHDQGLRAAAASSIVQAEALEDMRRRTSARWHAFTATPAPQTVQAPATVGVHMVYEFQEVPKAPTFNGSTKVQKRRFMDQCEAYMHASQQLYRPAGGERKAFWEIGKPSHELNDEDWHDYFLSARNGDPVDMTKLNLAMGKLKMDGSIISAESRVSKLVSDFEAALVRLNMEGFAETEPKLTVDSLMAAITPLAKRVRELLKLHENRAYKNDARSFKNWLAEYMRPLPGFPSFLVSAHMTLARSINRRASPLATLKTVEPNETTAILCAARVVCTANQVVAMDASFDSGADQIVIPPRTLKRLQDAGRVMVATELPAPISVRGFVGPSHTVTQEVKLTLKFETDVGPLVLANVKCWLSSGDLPSGVGDILLSRPIMYKLGYDPQSMLRDAASEEALVPMELAACFPDMTPVDPAGEQANVQVVLDAMVAGAMVAGCGTEYALGLSKLLAKYVDVFRLTLGHDPPVDMPPLKMHPTRVSNPVRCKARRYSLPQREFMHKHVEELEKAGFIYRNPTSRWACAPLIVRKPHSKDEFRMTVDLRPVNSQTEQIAWPMPMLEIVVGHLRGATCFFMLDFFKG</sequence>
<dbReference type="RefSeq" id="XP_008881428.1">
    <property type="nucleotide sequence ID" value="XM_008883206.1"/>
</dbReference>
<dbReference type="GeneID" id="20092268"/>
<gene>
    <name evidence="2" type="ORF">H310_15218</name>
</gene>
<evidence type="ECO:0000256" key="1">
    <source>
        <dbReference type="SAM" id="Coils"/>
    </source>
</evidence>
<name>A0A024T7M5_9STRA</name>
<dbReference type="InterPro" id="IPR043502">
    <property type="entry name" value="DNA/RNA_pol_sf"/>
</dbReference>
<accession>A0A024T7M5</accession>
<dbReference type="PANTHER" id="PTHR33064:SF37">
    <property type="entry name" value="RIBONUCLEASE H"/>
    <property type="match status" value="1"/>
</dbReference>
<dbReference type="STRING" id="157072.A0A024T7M5"/>
<dbReference type="eggNOG" id="KOG0017">
    <property type="taxonomic scope" value="Eukaryota"/>
</dbReference>
<dbReference type="Gene3D" id="3.10.10.10">
    <property type="entry name" value="HIV Type 1 Reverse Transcriptase, subunit A, domain 1"/>
    <property type="match status" value="1"/>
</dbReference>
<evidence type="ECO:0000313" key="2">
    <source>
        <dbReference type="EMBL" id="ETV89940.1"/>
    </source>
</evidence>
<dbReference type="PANTHER" id="PTHR33064">
    <property type="entry name" value="POL PROTEIN"/>
    <property type="match status" value="1"/>
</dbReference>
<protein>
    <recommendedName>
        <fullName evidence="3">Peptidase A2 domain-containing protein</fullName>
    </recommendedName>
</protein>
<proteinExistence type="predicted"/>
<dbReference type="SUPFAM" id="SSF56672">
    <property type="entry name" value="DNA/RNA polymerases"/>
    <property type="match status" value="1"/>
</dbReference>
<dbReference type="InterPro" id="IPR051320">
    <property type="entry name" value="Viral_Replic_Matur_Polypro"/>
</dbReference>
<reference evidence="2" key="1">
    <citation type="submission" date="2013-12" db="EMBL/GenBank/DDBJ databases">
        <title>The Genome Sequence of Aphanomyces invadans NJM9701.</title>
        <authorList>
            <consortium name="The Broad Institute Genomics Platform"/>
            <person name="Russ C."/>
            <person name="Tyler B."/>
            <person name="van West P."/>
            <person name="Dieguez-Uribeondo J."/>
            <person name="Young S.K."/>
            <person name="Zeng Q."/>
            <person name="Gargeya S."/>
            <person name="Fitzgerald M."/>
            <person name="Abouelleil A."/>
            <person name="Alvarado L."/>
            <person name="Chapman S.B."/>
            <person name="Gainer-Dewar J."/>
            <person name="Goldberg J."/>
            <person name="Griggs A."/>
            <person name="Gujja S."/>
            <person name="Hansen M."/>
            <person name="Howarth C."/>
            <person name="Imamovic A."/>
            <person name="Ireland A."/>
            <person name="Larimer J."/>
            <person name="McCowan C."/>
            <person name="Murphy C."/>
            <person name="Pearson M."/>
            <person name="Poon T.W."/>
            <person name="Priest M."/>
            <person name="Roberts A."/>
            <person name="Saif S."/>
            <person name="Shea T."/>
            <person name="Sykes S."/>
            <person name="Wortman J."/>
            <person name="Nusbaum C."/>
            <person name="Birren B."/>
        </authorList>
    </citation>
    <scope>NUCLEOTIDE SEQUENCE [LARGE SCALE GENOMIC DNA]</scope>
    <source>
        <strain evidence="2">NJM9701</strain>
    </source>
</reference>
<dbReference type="VEuPathDB" id="FungiDB:H310_15218"/>
<dbReference type="AlphaFoldDB" id="A0A024T7M5"/>